<dbReference type="AlphaFoldDB" id="A0A0D6PC25"/>
<evidence type="ECO:0000313" key="5">
    <source>
        <dbReference type="Proteomes" id="UP000032680"/>
    </source>
</evidence>
<dbReference type="RefSeq" id="WP_048863039.1">
    <property type="nucleotide sequence ID" value="NZ_BANB01000825.1"/>
</dbReference>
<evidence type="ECO:0000259" key="3">
    <source>
        <dbReference type="PROSITE" id="PS51186"/>
    </source>
</evidence>
<evidence type="ECO:0000313" key="4">
    <source>
        <dbReference type="EMBL" id="GAN78414.1"/>
    </source>
</evidence>
<dbReference type="Gene3D" id="3.40.630.30">
    <property type="match status" value="1"/>
</dbReference>
<dbReference type="GO" id="GO:0016747">
    <property type="term" value="F:acyltransferase activity, transferring groups other than amino-acyl groups"/>
    <property type="evidence" value="ECO:0007669"/>
    <property type="project" value="InterPro"/>
</dbReference>
<evidence type="ECO:0000256" key="2">
    <source>
        <dbReference type="ARBA" id="ARBA00023315"/>
    </source>
</evidence>
<dbReference type="SUPFAM" id="SSF55729">
    <property type="entry name" value="Acyl-CoA N-acyltransferases (Nat)"/>
    <property type="match status" value="1"/>
</dbReference>
<reference evidence="4 5" key="1">
    <citation type="submission" date="2012-11" db="EMBL/GenBank/DDBJ databases">
        <title>Whole genome sequence of Acidisphaera rubrifaciens HS-AP3.</title>
        <authorList>
            <person name="Azuma Y."/>
            <person name="Higashiura N."/>
            <person name="Hirakawa H."/>
            <person name="Matsushita K."/>
        </authorList>
    </citation>
    <scope>NUCLEOTIDE SEQUENCE [LARGE SCALE GENOMIC DNA]</scope>
    <source>
        <strain evidence="4 5">HS-AP3</strain>
    </source>
</reference>
<evidence type="ECO:0000256" key="1">
    <source>
        <dbReference type="ARBA" id="ARBA00022679"/>
    </source>
</evidence>
<dbReference type="InterPro" id="IPR016181">
    <property type="entry name" value="Acyl_CoA_acyltransferase"/>
</dbReference>
<organism evidence="4 5">
    <name type="scientific">Acidisphaera rubrifaciens HS-AP3</name>
    <dbReference type="NCBI Taxonomy" id="1231350"/>
    <lineage>
        <taxon>Bacteria</taxon>
        <taxon>Pseudomonadati</taxon>
        <taxon>Pseudomonadota</taxon>
        <taxon>Alphaproteobacteria</taxon>
        <taxon>Acetobacterales</taxon>
        <taxon>Acetobacteraceae</taxon>
        <taxon>Acidisphaera</taxon>
    </lineage>
</organism>
<gene>
    <name evidence="4" type="ORF">Asru_0827_03</name>
</gene>
<name>A0A0D6PC25_9PROT</name>
<proteinExistence type="predicted"/>
<accession>A0A0D6PC25</accession>
<dbReference type="EMBL" id="BANB01000825">
    <property type="protein sequence ID" value="GAN78414.1"/>
    <property type="molecule type" value="Genomic_DNA"/>
</dbReference>
<dbReference type="PANTHER" id="PTHR43877">
    <property type="entry name" value="AMINOALKYLPHOSPHONATE N-ACETYLTRANSFERASE-RELATED-RELATED"/>
    <property type="match status" value="1"/>
</dbReference>
<keyword evidence="5" id="KW-1185">Reference proteome</keyword>
<sequence>MEPCVQVGVTVTFLRMDMPPWRPGPALPADATVVRETAPTVPFYRFLYDTVGADYLWWLRRAMPDDEIAALLADPRISIHVLYRDGQPAGFYELDARAAPDVNLSYFGLLPHAVGTGLGTAFLRHAVDAAWALRPRRVTVNTCNADHPRALPGYLRAGFQPVRRLREVWPVPLRLGMRIPDLMPG</sequence>
<keyword evidence="2" id="KW-0012">Acyltransferase</keyword>
<dbReference type="Pfam" id="PF00583">
    <property type="entry name" value="Acetyltransf_1"/>
    <property type="match status" value="1"/>
</dbReference>
<dbReference type="PROSITE" id="PS51186">
    <property type="entry name" value="GNAT"/>
    <property type="match status" value="1"/>
</dbReference>
<protein>
    <submittedName>
        <fullName evidence="4">Acetyl transferase</fullName>
    </submittedName>
</protein>
<comment type="caution">
    <text evidence="4">The sequence shown here is derived from an EMBL/GenBank/DDBJ whole genome shotgun (WGS) entry which is preliminary data.</text>
</comment>
<dbReference type="InterPro" id="IPR000182">
    <property type="entry name" value="GNAT_dom"/>
</dbReference>
<keyword evidence="1 4" id="KW-0808">Transferase</keyword>
<dbReference type="OrthoDB" id="275336at2"/>
<dbReference type="Proteomes" id="UP000032680">
    <property type="component" value="Unassembled WGS sequence"/>
</dbReference>
<feature type="domain" description="N-acetyltransferase" evidence="3">
    <location>
        <begin position="32"/>
        <end position="180"/>
    </location>
</feature>
<dbReference type="CDD" id="cd04301">
    <property type="entry name" value="NAT_SF"/>
    <property type="match status" value="1"/>
</dbReference>
<dbReference type="InterPro" id="IPR050832">
    <property type="entry name" value="Bact_Acetyltransf"/>
</dbReference>